<evidence type="ECO:0000256" key="8">
    <source>
        <dbReference type="ARBA" id="ARBA00022777"/>
    </source>
</evidence>
<comment type="caution">
    <text evidence="16">The sequence shown here is derived from an EMBL/GenBank/DDBJ whole genome shotgun (WGS) entry which is preliminary data.</text>
</comment>
<dbReference type="AlphaFoldDB" id="A0A370FSB5"/>
<evidence type="ECO:0000256" key="5">
    <source>
        <dbReference type="ARBA" id="ARBA00022679"/>
    </source>
</evidence>
<comment type="subcellular location">
    <subcellularLocation>
        <location evidence="2">Membrane</location>
        <topology evidence="2">Multi-pass membrane protein</topology>
    </subcellularLocation>
</comment>
<feature type="domain" description="HAMP" evidence="15">
    <location>
        <begin position="186"/>
        <end position="234"/>
    </location>
</feature>
<dbReference type="PANTHER" id="PTHR45436">
    <property type="entry name" value="SENSOR HISTIDINE KINASE YKOH"/>
    <property type="match status" value="1"/>
</dbReference>
<evidence type="ECO:0000259" key="15">
    <source>
        <dbReference type="PROSITE" id="PS50885"/>
    </source>
</evidence>
<keyword evidence="17" id="KW-1185">Reference proteome</keyword>
<dbReference type="InterPro" id="IPR050428">
    <property type="entry name" value="TCS_sensor_his_kinase"/>
</dbReference>
<dbReference type="RefSeq" id="WP_114801506.1">
    <property type="nucleotide sequence ID" value="NZ_QQAV01000001.1"/>
</dbReference>
<dbReference type="Gene3D" id="3.30.565.10">
    <property type="entry name" value="Histidine kinase-like ATPase, C-terminal domain"/>
    <property type="match status" value="1"/>
</dbReference>
<gene>
    <name evidence="16" type="ORF">DFR41_101404</name>
</gene>
<dbReference type="GO" id="GO:0005524">
    <property type="term" value="F:ATP binding"/>
    <property type="evidence" value="ECO:0007669"/>
    <property type="project" value="UniProtKB-KW"/>
</dbReference>
<dbReference type="GO" id="GO:0005886">
    <property type="term" value="C:plasma membrane"/>
    <property type="evidence" value="ECO:0007669"/>
    <property type="project" value="TreeGrafter"/>
</dbReference>
<dbReference type="Pfam" id="PF00512">
    <property type="entry name" value="HisKA"/>
    <property type="match status" value="1"/>
</dbReference>
<evidence type="ECO:0000256" key="10">
    <source>
        <dbReference type="ARBA" id="ARBA00022989"/>
    </source>
</evidence>
<proteinExistence type="predicted"/>
<dbReference type="Pfam" id="PF00672">
    <property type="entry name" value="HAMP"/>
    <property type="match status" value="1"/>
</dbReference>
<dbReference type="SMART" id="SM00387">
    <property type="entry name" value="HATPase_c"/>
    <property type="match status" value="1"/>
</dbReference>
<comment type="catalytic activity">
    <reaction evidence="1">
        <text>ATP + protein L-histidine = ADP + protein N-phospho-L-histidine.</text>
        <dbReference type="EC" id="2.7.13.3"/>
    </reaction>
</comment>
<keyword evidence="4" id="KW-0597">Phosphoprotein</keyword>
<dbReference type="InterPro" id="IPR036890">
    <property type="entry name" value="HATPase_C_sf"/>
</dbReference>
<evidence type="ECO:0000313" key="16">
    <source>
        <dbReference type="EMBL" id="RDI28648.1"/>
    </source>
</evidence>
<evidence type="ECO:0000256" key="11">
    <source>
        <dbReference type="ARBA" id="ARBA00023012"/>
    </source>
</evidence>
<feature type="transmembrane region" description="Helical" evidence="13">
    <location>
        <begin position="159"/>
        <end position="180"/>
    </location>
</feature>
<keyword evidence="11" id="KW-0902">Two-component regulatory system</keyword>
<dbReference type="InterPro" id="IPR003661">
    <property type="entry name" value="HisK_dim/P_dom"/>
</dbReference>
<dbReference type="InterPro" id="IPR005467">
    <property type="entry name" value="His_kinase_dom"/>
</dbReference>
<dbReference type="EC" id="2.7.13.3" evidence="3"/>
<evidence type="ECO:0000256" key="1">
    <source>
        <dbReference type="ARBA" id="ARBA00000085"/>
    </source>
</evidence>
<sequence>MVATESATHARPAPSLGRRLLGWLVLLHLVAGLLTTWGAYAVYGRIIEGLRDDQMRSLAESYAGRRHVRELPTVDAEAIARRGALVVQLWTPDGRQQEAASAELAVPLQAQPGFVELRTGPLPEQRWRVYTAPADGVDRLRVQVLQSRAFRQQRSLKRALAEGLPILALLPATLLLQWLVVWRGSRTLRAVAREVAAQDERSPRGMPPERVPAEIRPLVQAFNALLGRLRAALQAQQRFVADAAHELRTPFTAIGLQLDNLRPHIPDGPARQSFAQLEAGVSRAQRLQAQLLRLSRQEAAEPLQPEAVPLVPLLRDAVAQFAEMAEQRHVDLGFRTAPELQSLQRPGSPVELRSLFDNLLDNAVRHSLPGGCVDLVLHALPTGEPVVDVVDEGPGIAEDVLPRVFDRFYRAPGAAVGGSGLGLAIAASVARRHGLRIALINRRGPEHRSGLRARVHLGALPSPSHSQLRNAT</sequence>
<feature type="domain" description="Histidine kinase" evidence="14">
    <location>
        <begin position="242"/>
        <end position="461"/>
    </location>
</feature>
<feature type="transmembrane region" description="Helical" evidence="13">
    <location>
        <begin position="20"/>
        <end position="43"/>
    </location>
</feature>
<dbReference type="GO" id="GO:0000155">
    <property type="term" value="F:phosphorelay sensor kinase activity"/>
    <property type="evidence" value="ECO:0007669"/>
    <property type="project" value="InterPro"/>
</dbReference>
<dbReference type="InterPro" id="IPR003594">
    <property type="entry name" value="HATPase_dom"/>
</dbReference>
<keyword evidence="7" id="KW-0547">Nucleotide-binding</keyword>
<dbReference type="OrthoDB" id="8554694at2"/>
<dbReference type="PROSITE" id="PS50885">
    <property type="entry name" value="HAMP"/>
    <property type="match status" value="1"/>
</dbReference>
<dbReference type="PANTHER" id="PTHR45436:SF14">
    <property type="entry name" value="SENSOR PROTEIN QSEC"/>
    <property type="match status" value="1"/>
</dbReference>
<evidence type="ECO:0000256" key="13">
    <source>
        <dbReference type="SAM" id="Phobius"/>
    </source>
</evidence>
<keyword evidence="8 16" id="KW-0418">Kinase</keyword>
<evidence type="ECO:0000256" key="3">
    <source>
        <dbReference type="ARBA" id="ARBA00012438"/>
    </source>
</evidence>
<evidence type="ECO:0000256" key="12">
    <source>
        <dbReference type="ARBA" id="ARBA00023136"/>
    </source>
</evidence>
<dbReference type="PROSITE" id="PS50109">
    <property type="entry name" value="HIS_KIN"/>
    <property type="match status" value="1"/>
</dbReference>
<dbReference type="EMBL" id="QQAV01000001">
    <property type="protein sequence ID" value="RDI28648.1"/>
    <property type="molecule type" value="Genomic_DNA"/>
</dbReference>
<dbReference type="CDD" id="cd00082">
    <property type="entry name" value="HisKA"/>
    <property type="match status" value="1"/>
</dbReference>
<dbReference type="SMART" id="SM00388">
    <property type="entry name" value="HisKA"/>
    <property type="match status" value="1"/>
</dbReference>
<keyword evidence="6 13" id="KW-0812">Transmembrane</keyword>
<dbReference type="PRINTS" id="PR00344">
    <property type="entry name" value="BCTRLSENSOR"/>
</dbReference>
<keyword evidence="5" id="KW-0808">Transferase</keyword>
<keyword evidence="10 13" id="KW-1133">Transmembrane helix</keyword>
<dbReference type="Proteomes" id="UP000255265">
    <property type="component" value="Unassembled WGS sequence"/>
</dbReference>
<reference evidence="16 17" key="1">
    <citation type="submission" date="2018-07" db="EMBL/GenBank/DDBJ databases">
        <title>Genomic Encyclopedia of Type Strains, Phase IV (KMG-IV): sequencing the most valuable type-strain genomes for metagenomic binning, comparative biology and taxonomic classification.</title>
        <authorList>
            <person name="Goeker M."/>
        </authorList>
    </citation>
    <scope>NUCLEOTIDE SEQUENCE [LARGE SCALE GENOMIC DNA]</scope>
    <source>
        <strain evidence="16 17">DSM 21352</strain>
    </source>
</reference>
<evidence type="ECO:0000256" key="6">
    <source>
        <dbReference type="ARBA" id="ARBA00022692"/>
    </source>
</evidence>
<dbReference type="STRING" id="433924.NS331_24650"/>
<dbReference type="Pfam" id="PF02518">
    <property type="entry name" value="HATPase_c"/>
    <property type="match status" value="1"/>
</dbReference>
<keyword evidence="12 13" id="KW-0472">Membrane</keyword>
<keyword evidence="9" id="KW-0067">ATP-binding</keyword>
<name>A0A370FSB5_9BURK</name>
<protein>
    <recommendedName>
        <fullName evidence="3">histidine kinase</fullName>
        <ecNumber evidence="3">2.7.13.3</ecNumber>
    </recommendedName>
</protein>
<dbReference type="Gene3D" id="1.10.287.130">
    <property type="match status" value="1"/>
</dbReference>
<dbReference type="InterPro" id="IPR036097">
    <property type="entry name" value="HisK_dim/P_sf"/>
</dbReference>
<evidence type="ECO:0000256" key="4">
    <source>
        <dbReference type="ARBA" id="ARBA00022553"/>
    </source>
</evidence>
<accession>A0A370FSB5</accession>
<evidence type="ECO:0000259" key="14">
    <source>
        <dbReference type="PROSITE" id="PS50109"/>
    </source>
</evidence>
<dbReference type="SUPFAM" id="SSF55874">
    <property type="entry name" value="ATPase domain of HSP90 chaperone/DNA topoisomerase II/histidine kinase"/>
    <property type="match status" value="1"/>
</dbReference>
<evidence type="ECO:0000256" key="9">
    <source>
        <dbReference type="ARBA" id="ARBA00022840"/>
    </source>
</evidence>
<organism evidence="16 17">
    <name type="scientific">Pseudacidovorax intermedius</name>
    <dbReference type="NCBI Taxonomy" id="433924"/>
    <lineage>
        <taxon>Bacteria</taxon>
        <taxon>Pseudomonadati</taxon>
        <taxon>Pseudomonadota</taxon>
        <taxon>Betaproteobacteria</taxon>
        <taxon>Burkholderiales</taxon>
        <taxon>Comamonadaceae</taxon>
        <taxon>Pseudacidovorax</taxon>
    </lineage>
</organism>
<evidence type="ECO:0000313" key="17">
    <source>
        <dbReference type="Proteomes" id="UP000255265"/>
    </source>
</evidence>
<dbReference type="InterPro" id="IPR004358">
    <property type="entry name" value="Sig_transdc_His_kin-like_C"/>
</dbReference>
<dbReference type="CDD" id="cd00075">
    <property type="entry name" value="HATPase"/>
    <property type="match status" value="1"/>
</dbReference>
<evidence type="ECO:0000256" key="7">
    <source>
        <dbReference type="ARBA" id="ARBA00022741"/>
    </source>
</evidence>
<dbReference type="InterPro" id="IPR003660">
    <property type="entry name" value="HAMP_dom"/>
</dbReference>
<evidence type="ECO:0000256" key="2">
    <source>
        <dbReference type="ARBA" id="ARBA00004141"/>
    </source>
</evidence>
<dbReference type="SUPFAM" id="SSF47384">
    <property type="entry name" value="Homodimeric domain of signal transducing histidine kinase"/>
    <property type="match status" value="1"/>
</dbReference>